<proteinExistence type="predicted"/>
<dbReference type="Gramene" id="OPUNC01G03670.1">
    <property type="protein sequence ID" value="OPUNC01G03670.1"/>
    <property type="gene ID" value="OPUNC01G03670"/>
</dbReference>
<sequence length="154" mass="16747">MKTLQEQVNPAAPLLAGALCVCQDRFSVPRKSKDANSCGMTPESSFEDRNGDVKIDQIRELTDTLCRHLTFKVACGEVKMSKLTEPLEPGGWYLGLIKVISTQVEILKGGQLEKRRIETAALQATIPQIKPCHTAIGITTADAFPQATVLANLP</sequence>
<organism evidence="1">
    <name type="scientific">Oryza punctata</name>
    <name type="common">Red rice</name>
    <dbReference type="NCBI Taxonomy" id="4537"/>
    <lineage>
        <taxon>Eukaryota</taxon>
        <taxon>Viridiplantae</taxon>
        <taxon>Streptophyta</taxon>
        <taxon>Embryophyta</taxon>
        <taxon>Tracheophyta</taxon>
        <taxon>Spermatophyta</taxon>
        <taxon>Magnoliopsida</taxon>
        <taxon>Liliopsida</taxon>
        <taxon>Poales</taxon>
        <taxon>Poaceae</taxon>
        <taxon>BOP clade</taxon>
        <taxon>Oryzoideae</taxon>
        <taxon>Oryzeae</taxon>
        <taxon>Oryzinae</taxon>
        <taxon>Oryza</taxon>
    </lineage>
</organism>
<evidence type="ECO:0000313" key="2">
    <source>
        <dbReference type="Proteomes" id="UP000026962"/>
    </source>
</evidence>
<reference evidence="1" key="2">
    <citation type="submission" date="2018-05" db="EMBL/GenBank/DDBJ databases">
        <title>OpunRS2 (Oryza punctata Reference Sequence Version 2).</title>
        <authorList>
            <person name="Zhang J."/>
            <person name="Kudrna D."/>
            <person name="Lee S."/>
            <person name="Talag J."/>
            <person name="Welchert J."/>
            <person name="Wing R.A."/>
        </authorList>
    </citation>
    <scope>NUCLEOTIDE SEQUENCE [LARGE SCALE GENOMIC DNA]</scope>
</reference>
<dbReference type="Proteomes" id="UP000026962">
    <property type="component" value="Chromosome 1"/>
</dbReference>
<name>A0A0E0JEE0_ORYPU</name>
<dbReference type="AlphaFoldDB" id="A0A0E0JEE0"/>
<accession>A0A0E0JEE0</accession>
<evidence type="ECO:0000313" key="1">
    <source>
        <dbReference type="EnsemblPlants" id="OPUNC01G03670.1"/>
    </source>
</evidence>
<keyword evidence="2" id="KW-1185">Reference proteome</keyword>
<dbReference type="HOGENOM" id="CLU_1707150_0_0_1"/>
<protein>
    <submittedName>
        <fullName evidence="1">Uncharacterized protein</fullName>
    </submittedName>
</protein>
<reference evidence="1" key="1">
    <citation type="submission" date="2015-04" db="UniProtKB">
        <authorList>
            <consortium name="EnsemblPlants"/>
        </authorList>
    </citation>
    <scope>IDENTIFICATION</scope>
</reference>
<dbReference type="EnsemblPlants" id="OPUNC01G03670.1">
    <property type="protein sequence ID" value="OPUNC01G03670.1"/>
    <property type="gene ID" value="OPUNC01G03670"/>
</dbReference>